<feature type="compositionally biased region" description="Polar residues" evidence="3">
    <location>
        <begin position="555"/>
        <end position="570"/>
    </location>
</feature>
<dbReference type="AlphaFoldDB" id="A0A5N5WUW6"/>
<feature type="region of interest" description="Disordered" evidence="3">
    <location>
        <begin position="225"/>
        <end position="357"/>
    </location>
</feature>
<organism evidence="4 5">
    <name type="scientific">Aspergillus leporis</name>
    <dbReference type="NCBI Taxonomy" id="41062"/>
    <lineage>
        <taxon>Eukaryota</taxon>
        <taxon>Fungi</taxon>
        <taxon>Dikarya</taxon>
        <taxon>Ascomycota</taxon>
        <taxon>Pezizomycotina</taxon>
        <taxon>Eurotiomycetes</taxon>
        <taxon>Eurotiomycetidae</taxon>
        <taxon>Eurotiales</taxon>
        <taxon>Aspergillaceae</taxon>
        <taxon>Aspergillus</taxon>
        <taxon>Aspergillus subgen. Circumdati</taxon>
    </lineage>
</organism>
<dbReference type="Gene3D" id="1.10.287.950">
    <property type="entry name" value="Methyl-accepting chemotaxis protein"/>
    <property type="match status" value="1"/>
</dbReference>
<protein>
    <submittedName>
        <fullName evidence="4">Uncharacterized protein</fullName>
    </submittedName>
</protein>
<feature type="compositionally biased region" description="Polar residues" evidence="3">
    <location>
        <begin position="514"/>
        <end position="525"/>
    </location>
</feature>
<reference evidence="4 5" key="1">
    <citation type="submission" date="2019-04" db="EMBL/GenBank/DDBJ databases">
        <title>Friends and foes A comparative genomics study of 23 Aspergillus species from section Flavi.</title>
        <authorList>
            <consortium name="DOE Joint Genome Institute"/>
            <person name="Kjaerbolling I."/>
            <person name="Vesth T."/>
            <person name="Frisvad J.C."/>
            <person name="Nybo J.L."/>
            <person name="Theobald S."/>
            <person name="Kildgaard S."/>
            <person name="Isbrandt T."/>
            <person name="Kuo A."/>
            <person name="Sato A."/>
            <person name="Lyhne E.K."/>
            <person name="Kogle M.E."/>
            <person name="Wiebenga A."/>
            <person name="Kun R.S."/>
            <person name="Lubbers R.J."/>
            <person name="Makela M.R."/>
            <person name="Barry K."/>
            <person name="Chovatia M."/>
            <person name="Clum A."/>
            <person name="Daum C."/>
            <person name="Haridas S."/>
            <person name="He G."/>
            <person name="LaButti K."/>
            <person name="Lipzen A."/>
            <person name="Mondo S."/>
            <person name="Riley R."/>
            <person name="Salamov A."/>
            <person name="Simmons B.A."/>
            <person name="Magnuson J.K."/>
            <person name="Henrissat B."/>
            <person name="Mortensen U.H."/>
            <person name="Larsen T.O."/>
            <person name="Devries R.P."/>
            <person name="Grigoriev I.V."/>
            <person name="Machida M."/>
            <person name="Baker S.E."/>
            <person name="Andersen M.R."/>
        </authorList>
    </citation>
    <scope>NUCLEOTIDE SEQUENCE [LARGE SCALE GENOMIC DNA]</scope>
    <source>
        <strain evidence="4 5">CBS 151.66</strain>
    </source>
</reference>
<feature type="compositionally biased region" description="Polar residues" evidence="3">
    <location>
        <begin position="248"/>
        <end position="265"/>
    </location>
</feature>
<dbReference type="Proteomes" id="UP000326565">
    <property type="component" value="Unassembled WGS sequence"/>
</dbReference>
<proteinExistence type="predicted"/>
<feature type="compositionally biased region" description="Polar residues" evidence="3">
    <location>
        <begin position="1"/>
        <end position="20"/>
    </location>
</feature>
<keyword evidence="5" id="KW-1185">Reference proteome</keyword>
<sequence length="768" mass="85953">MPNLSNRPQDEVTSQSQQQLVGHDAVYESKCALTEGQRFREENQELKDAIDQLMEEKERLSENFEELRQELQHTRHELRTTQSRFQSQELYVQSAEQAYEQVSEELKRYKQMVKEARRETKGLEDELKFRDQTIDDLQEGLEEKDSLVEVYESWLKETNSDCWIEDLTNWYRSMVEERDMLREFLYRVVGMCEGMEKAFIGYMGLPSVVGDGTADLGYGSLQGLRGSGTQDNSGDSMLVDPPNILAEGSSSSSFQDNTHGQSSSGPYGGDAVSGLVNIPIDTSRPSSDPRNHLTLEEEMQSVGKPSPPSPTGNQANNKDEREDEYEPPESFPSSSPTKGGPNSEEEGTSDSSQPTLDEVDIDQDDWHHISNTFLQGSADGPDTLHKDVLDLLMSDAETLQGGMKDETDINPVEPRWGWQGRVEDDKHSALVKTNGPPYMGKKLRVHDSVMDDVLTDEQMAIVRGGEVATPEKRVIPDPPLPASVTINMLQFDIPSKTFPTTCAVPHFESLAVPPTSSNQENTDAGNSKDKVSIDAKNAASTAGTGTSDKKAKNVKSGSTPNGENRKNISGTWKPFPSNCTGVVHFPDKIVRAQVPQRRPPSKVRPVMDLRRIKISPSLQVAGYQAVHDAAVVENPSIPPVTYDMSQFYMNVDSELVPIQDPYIYVGNDIASVTKKPYSEKCDIEWQNHQRTLASNTWTKWVLLLFCIAFLYCMWSLSRTNNESWMEANEVPRGLHTMMQESGDSEFHFVQVLTYEMAKRLDIEPVSLG</sequence>
<feature type="coiled-coil region" evidence="2">
    <location>
        <begin position="36"/>
        <end position="126"/>
    </location>
</feature>
<gene>
    <name evidence="4" type="ORF">BDV29DRAFT_158668</name>
</gene>
<dbReference type="PANTHER" id="PTHR32083:SF0">
    <property type="entry name" value="CILIA AND FLAGELLA-ASSOCIATED PROTEIN 58"/>
    <property type="match status" value="1"/>
</dbReference>
<feature type="region of interest" description="Disordered" evidence="3">
    <location>
        <begin position="511"/>
        <end position="573"/>
    </location>
</feature>
<feature type="region of interest" description="Disordered" evidence="3">
    <location>
        <begin position="1"/>
        <end position="21"/>
    </location>
</feature>
<dbReference type="OrthoDB" id="4484700at2759"/>
<evidence type="ECO:0000256" key="2">
    <source>
        <dbReference type="SAM" id="Coils"/>
    </source>
</evidence>
<keyword evidence="1 2" id="KW-0175">Coiled coil</keyword>
<evidence type="ECO:0000256" key="1">
    <source>
        <dbReference type="ARBA" id="ARBA00023054"/>
    </source>
</evidence>
<dbReference type="CDD" id="cd14686">
    <property type="entry name" value="bZIP"/>
    <property type="match status" value="1"/>
</dbReference>
<evidence type="ECO:0000313" key="4">
    <source>
        <dbReference type="EMBL" id="KAB8072326.1"/>
    </source>
</evidence>
<evidence type="ECO:0000313" key="5">
    <source>
        <dbReference type="Proteomes" id="UP000326565"/>
    </source>
</evidence>
<name>A0A5N5WUW6_9EURO</name>
<dbReference type="GO" id="GO:0005856">
    <property type="term" value="C:cytoskeleton"/>
    <property type="evidence" value="ECO:0007669"/>
    <property type="project" value="TreeGrafter"/>
</dbReference>
<accession>A0A5N5WUW6</accession>
<dbReference type="EMBL" id="ML732250">
    <property type="protein sequence ID" value="KAB8072326.1"/>
    <property type="molecule type" value="Genomic_DNA"/>
</dbReference>
<evidence type="ECO:0000256" key="3">
    <source>
        <dbReference type="SAM" id="MobiDB-lite"/>
    </source>
</evidence>
<dbReference type="PANTHER" id="PTHR32083">
    <property type="entry name" value="CILIA AND FLAGELLA-ASSOCIATED PROTEIN 58-RELATED"/>
    <property type="match status" value="1"/>
</dbReference>